<evidence type="ECO:0000313" key="2">
    <source>
        <dbReference type="EMBL" id="WQJ51600.1"/>
    </source>
</evidence>
<dbReference type="Pfam" id="PF01909">
    <property type="entry name" value="NTP_transf_2"/>
    <property type="match status" value="1"/>
</dbReference>
<dbReference type="SUPFAM" id="SSF81301">
    <property type="entry name" value="Nucleotidyltransferase"/>
    <property type="match status" value="1"/>
</dbReference>
<organism evidence="2 3">
    <name type="scientific">phage Lak_Megaphage_RVC_AP3_GC26</name>
    <dbReference type="NCBI Taxonomy" id="3109225"/>
    <lineage>
        <taxon>Viruses</taxon>
        <taxon>Duplodnaviria</taxon>
        <taxon>Heunggongvirae</taxon>
        <taxon>Uroviricota</taxon>
        <taxon>Caudoviricetes</taxon>
        <taxon>Caudoviricetes code 15 clade</taxon>
    </lineage>
</organism>
<reference evidence="2 3" key="1">
    <citation type="submission" date="2023-11" db="EMBL/GenBank/DDBJ databases">
        <authorList>
            <person name="Cook R."/>
            <person name="Crisci M."/>
            <person name="Pye H."/>
            <person name="Adriaenssens E."/>
            <person name="Santini J."/>
        </authorList>
    </citation>
    <scope>NUCLEOTIDE SEQUENCE [LARGE SCALE GENOMIC DNA]</scope>
    <source>
        <strain evidence="2">Lak_Megaphage_RVC_AP3_GC26</strain>
    </source>
</reference>
<evidence type="ECO:0000259" key="1">
    <source>
        <dbReference type="Pfam" id="PF01909"/>
    </source>
</evidence>
<dbReference type="InterPro" id="IPR002934">
    <property type="entry name" value="Polymerase_NTP_transf_dom"/>
</dbReference>
<dbReference type="Gene3D" id="3.30.460.10">
    <property type="entry name" value="Beta Polymerase, domain 2"/>
    <property type="match status" value="1"/>
</dbReference>
<dbReference type="InterPro" id="IPR043519">
    <property type="entry name" value="NT_sf"/>
</dbReference>
<name>A0ABZ0Z3J3_9CAUD</name>
<dbReference type="EMBL" id="OR769219">
    <property type="protein sequence ID" value="WQJ51600.1"/>
    <property type="molecule type" value="Genomic_DNA"/>
</dbReference>
<sequence length="268" mass="31615">MEINEVNTIIDKIYPNQINLKSFNFKKELNPKIWKNGKLKDNIRKRLIKIAKEFIDSTELDFIPIDIVIVGSIASFNWSKYSDIDLHIITDFKQLNDNVDLVKNYLYAKKCEWNNKHNNIKIYGYDVELYAQDISEQNESNGIYSVKYSHWLKIPAYKHKKLDKDAIKEIASMYINKIEYYNRKYDELNSDKSILLLQSKVDYLYDSIIQGRKKSLPIDGEQATGNIVFKVLRRSGHLEMLNNLKTKIFDRLNSIEETFKVDDDKLII</sequence>
<evidence type="ECO:0000313" key="3">
    <source>
        <dbReference type="Proteomes" id="UP001348805"/>
    </source>
</evidence>
<feature type="domain" description="Polymerase nucleotidyl transferase" evidence="1">
    <location>
        <begin position="60"/>
        <end position="117"/>
    </location>
</feature>
<accession>A0ABZ0Z3J3</accession>
<keyword evidence="3" id="KW-1185">Reference proteome</keyword>
<proteinExistence type="predicted"/>
<dbReference type="Proteomes" id="UP001348805">
    <property type="component" value="Segment"/>
</dbReference>
<protein>
    <recommendedName>
        <fullName evidence="1">Polymerase nucleotidyl transferase domain-containing protein</fullName>
    </recommendedName>
</protein>